<feature type="region of interest" description="Disordered" evidence="1">
    <location>
        <begin position="16"/>
        <end position="47"/>
    </location>
</feature>
<sequence>MGTGWRRAFCTKIHRDRDSSIGDKQQHEEETCKGPSSSLSPRGCAKLGFLSNPSTPSLRCQTNHVAQMSSATDSLVSPKLQCKTTTPEIGHEDPEKAPRIKPVVSQIPVFDPEEQPAPL</sequence>
<feature type="region of interest" description="Disordered" evidence="1">
    <location>
        <begin position="84"/>
        <end position="119"/>
    </location>
</feature>
<evidence type="ECO:0000313" key="2">
    <source>
        <dbReference type="EMBL" id="GFZ10093.1"/>
    </source>
</evidence>
<keyword evidence="3" id="KW-1185">Reference proteome</keyword>
<dbReference type="EMBL" id="BJWL01000021">
    <property type="protein sequence ID" value="GFZ10093.1"/>
    <property type="molecule type" value="Genomic_DNA"/>
</dbReference>
<feature type="compositionally biased region" description="Basic and acidic residues" evidence="1">
    <location>
        <begin position="16"/>
        <end position="32"/>
    </location>
</feature>
<feature type="compositionally biased region" description="Basic and acidic residues" evidence="1">
    <location>
        <begin position="89"/>
        <end position="98"/>
    </location>
</feature>
<protein>
    <submittedName>
        <fullName evidence="2">Uncharacterized protein</fullName>
    </submittedName>
</protein>
<comment type="caution">
    <text evidence="2">The sequence shown here is derived from an EMBL/GenBank/DDBJ whole genome shotgun (WGS) entry which is preliminary data.</text>
</comment>
<accession>A0A7J0GGZ7</accession>
<dbReference type="Proteomes" id="UP000585474">
    <property type="component" value="Unassembled WGS sequence"/>
</dbReference>
<proteinExistence type="predicted"/>
<gene>
    <name evidence="2" type="ORF">Acr_21g0006920</name>
</gene>
<name>A0A7J0GGZ7_9ERIC</name>
<evidence type="ECO:0000313" key="3">
    <source>
        <dbReference type="Proteomes" id="UP000585474"/>
    </source>
</evidence>
<dbReference type="AlphaFoldDB" id="A0A7J0GGZ7"/>
<organism evidence="2 3">
    <name type="scientific">Actinidia rufa</name>
    <dbReference type="NCBI Taxonomy" id="165716"/>
    <lineage>
        <taxon>Eukaryota</taxon>
        <taxon>Viridiplantae</taxon>
        <taxon>Streptophyta</taxon>
        <taxon>Embryophyta</taxon>
        <taxon>Tracheophyta</taxon>
        <taxon>Spermatophyta</taxon>
        <taxon>Magnoliopsida</taxon>
        <taxon>eudicotyledons</taxon>
        <taxon>Gunneridae</taxon>
        <taxon>Pentapetalae</taxon>
        <taxon>asterids</taxon>
        <taxon>Ericales</taxon>
        <taxon>Actinidiaceae</taxon>
        <taxon>Actinidia</taxon>
    </lineage>
</organism>
<reference evidence="2 3" key="1">
    <citation type="submission" date="2019-07" db="EMBL/GenBank/DDBJ databases">
        <title>De Novo Assembly of kiwifruit Actinidia rufa.</title>
        <authorList>
            <person name="Sugita-Konishi S."/>
            <person name="Sato K."/>
            <person name="Mori E."/>
            <person name="Abe Y."/>
            <person name="Kisaki G."/>
            <person name="Hamano K."/>
            <person name="Suezawa K."/>
            <person name="Otani M."/>
            <person name="Fukuda T."/>
            <person name="Manabe T."/>
            <person name="Gomi K."/>
            <person name="Tabuchi M."/>
            <person name="Akimitsu K."/>
            <person name="Kataoka I."/>
        </authorList>
    </citation>
    <scope>NUCLEOTIDE SEQUENCE [LARGE SCALE GENOMIC DNA]</scope>
    <source>
        <strain evidence="3">cv. Fuchu</strain>
    </source>
</reference>
<evidence type="ECO:0000256" key="1">
    <source>
        <dbReference type="SAM" id="MobiDB-lite"/>
    </source>
</evidence>